<dbReference type="GO" id="GO:0006813">
    <property type="term" value="P:potassium ion transport"/>
    <property type="evidence" value="ECO:0007669"/>
    <property type="project" value="InterPro"/>
</dbReference>
<keyword evidence="1" id="KW-0813">Transport</keyword>
<dbReference type="Gene3D" id="3.40.50.720">
    <property type="entry name" value="NAD(P)-binding Rossmann-like Domain"/>
    <property type="match status" value="1"/>
</dbReference>
<keyword evidence="2" id="KW-0406">Ion transport</keyword>
<dbReference type="PANTHER" id="PTHR43833:SF5">
    <property type="entry name" value="TRK SYSTEM POTASSIUM UPTAKE PROTEIN TRKA"/>
    <property type="match status" value="1"/>
</dbReference>
<evidence type="ECO:0000259" key="4">
    <source>
        <dbReference type="PROSITE" id="PS51201"/>
    </source>
</evidence>
<keyword evidence="8" id="KW-1185">Reference proteome</keyword>
<dbReference type="PANTHER" id="PTHR43833">
    <property type="entry name" value="POTASSIUM CHANNEL PROTEIN 2-RELATED-RELATED"/>
    <property type="match status" value="1"/>
</dbReference>
<dbReference type="RefSeq" id="WP_174682232.1">
    <property type="nucleotide sequence ID" value="NZ_JABUQZ010000001.1"/>
</dbReference>
<dbReference type="AlphaFoldDB" id="A0A8J8KD12"/>
<comment type="caution">
    <text evidence="5">The sequence shown here is derived from an EMBL/GenBank/DDBJ whole genome shotgun (WGS) entry which is preliminary data.</text>
</comment>
<accession>A0A8J8KD12</accession>
<dbReference type="Proteomes" id="UP000728647">
    <property type="component" value="Unassembled WGS sequence"/>
</dbReference>
<dbReference type="Proteomes" id="UP001016761">
    <property type="component" value="Unassembled WGS sequence"/>
</dbReference>
<name>A0A8J8KD12_9EURY</name>
<evidence type="ECO:0000313" key="7">
    <source>
        <dbReference type="Proteomes" id="UP000728647"/>
    </source>
</evidence>
<dbReference type="InterPro" id="IPR050721">
    <property type="entry name" value="Trk_Ktr_HKT_K-transport"/>
</dbReference>
<proteinExistence type="predicted"/>
<dbReference type="SUPFAM" id="SSF51735">
    <property type="entry name" value="NAD(P)-binding Rossmann-fold domains"/>
    <property type="match status" value="1"/>
</dbReference>
<gene>
    <name evidence="5" type="ORF">HT576_01285</name>
    <name evidence="6" type="ORF">HTZ84_19755</name>
</gene>
<reference evidence="5 8" key="1">
    <citation type="submission" date="2020-06" db="EMBL/GenBank/DDBJ databases">
        <title>Haloterrigena sp. nov., an extremely halophilic archaeon isolated from a saline sediment.</title>
        <authorList>
            <person name="Liu B.-B."/>
        </authorList>
    </citation>
    <scope>NUCLEOTIDE SEQUENCE</scope>
    <source>
        <strain evidence="5">SYSU A121-1</strain>
        <strain evidence="6 8">SYSU A558-1</strain>
    </source>
</reference>
<dbReference type="PROSITE" id="PS51201">
    <property type="entry name" value="RCK_N"/>
    <property type="match status" value="1"/>
</dbReference>
<evidence type="ECO:0000256" key="2">
    <source>
        <dbReference type="ARBA" id="ARBA00023065"/>
    </source>
</evidence>
<keyword evidence="3" id="KW-1133">Transmembrane helix</keyword>
<evidence type="ECO:0000256" key="3">
    <source>
        <dbReference type="SAM" id="Phobius"/>
    </source>
</evidence>
<dbReference type="InterPro" id="IPR003148">
    <property type="entry name" value="RCK_N"/>
</dbReference>
<evidence type="ECO:0000313" key="8">
    <source>
        <dbReference type="Proteomes" id="UP001016761"/>
    </source>
</evidence>
<evidence type="ECO:0000313" key="6">
    <source>
        <dbReference type="EMBL" id="NUC74504.1"/>
    </source>
</evidence>
<feature type="transmembrane region" description="Helical" evidence="3">
    <location>
        <begin position="19"/>
        <end position="42"/>
    </location>
</feature>
<dbReference type="EMBL" id="JABUQZ010000001">
    <property type="protein sequence ID" value="NUC74504.1"/>
    <property type="molecule type" value="Genomic_DNA"/>
</dbReference>
<sequence length="251" mass="26521">MSADEGGVLSKRPLLRRALLPMVAFVGVVAVTIAGFVALAGVDIVEAAYWLITPENIGIHFRGNEGPETVTKGFAVVSRLAQIVTGLWIGQTVASALFGGQLTEELKRVTQEKKIATFSDHVVICGYGMFGETVAYQLNEAGTDVVVIEQDDDKVSQVERDGHLVVDGDARQEPTLERAGIEDAATVVAAIDDSNVNLQISVLASQLAPDATLIVRVGEQTYASTARRAGADTVVIPEIMSGSDIAGELTD</sequence>
<dbReference type="EMBL" id="JABURA010000001">
    <property type="protein sequence ID" value="NUB89668.1"/>
    <property type="molecule type" value="Genomic_DNA"/>
</dbReference>
<keyword evidence="3" id="KW-0812">Transmembrane</keyword>
<dbReference type="OrthoDB" id="43518at2157"/>
<evidence type="ECO:0000313" key="5">
    <source>
        <dbReference type="EMBL" id="NUB89668.1"/>
    </source>
</evidence>
<keyword evidence="3" id="KW-0472">Membrane</keyword>
<feature type="domain" description="RCK N-terminal" evidence="4">
    <location>
        <begin position="119"/>
        <end position="236"/>
    </location>
</feature>
<protein>
    <submittedName>
        <fullName evidence="5">NAD-binding protein</fullName>
    </submittedName>
</protein>
<dbReference type="Pfam" id="PF02254">
    <property type="entry name" value="TrkA_N"/>
    <property type="match status" value="1"/>
</dbReference>
<dbReference type="InterPro" id="IPR036291">
    <property type="entry name" value="NAD(P)-bd_dom_sf"/>
</dbReference>
<evidence type="ECO:0000256" key="1">
    <source>
        <dbReference type="ARBA" id="ARBA00022448"/>
    </source>
</evidence>
<organism evidence="5 7">
    <name type="scientific">Haloterrigena gelatinilytica</name>
    <dbReference type="NCBI Taxonomy" id="2741724"/>
    <lineage>
        <taxon>Archaea</taxon>
        <taxon>Methanobacteriati</taxon>
        <taxon>Methanobacteriota</taxon>
        <taxon>Stenosarchaea group</taxon>
        <taxon>Halobacteria</taxon>
        <taxon>Halobacteriales</taxon>
        <taxon>Natrialbaceae</taxon>
        <taxon>Haloterrigena</taxon>
    </lineage>
</organism>